<dbReference type="EC" id="3.4.11.5" evidence="4"/>
<dbReference type="InterPro" id="IPR029058">
    <property type="entry name" value="AB_hydrolase_fold"/>
</dbReference>
<dbReference type="KEGG" id="rhom:FRIFI_1339"/>
<evidence type="ECO:0000256" key="2">
    <source>
        <dbReference type="ARBA" id="ARBA00022801"/>
    </source>
</evidence>
<dbReference type="Proteomes" id="UP000245695">
    <property type="component" value="Chromosome 1"/>
</dbReference>
<organism evidence="4 5">
    <name type="scientific">Romboutsia hominis</name>
    <dbReference type="NCBI Taxonomy" id="1507512"/>
    <lineage>
        <taxon>Bacteria</taxon>
        <taxon>Bacillati</taxon>
        <taxon>Bacillota</taxon>
        <taxon>Clostridia</taxon>
        <taxon>Peptostreptococcales</taxon>
        <taxon>Peptostreptococcaceae</taxon>
        <taxon>Romboutsia</taxon>
    </lineage>
</organism>
<accession>A0A2P2BV31</accession>
<reference evidence="4 5" key="1">
    <citation type="submission" date="2014-09" db="EMBL/GenBank/DDBJ databases">
        <authorList>
            <person name="Hornung B.V."/>
        </authorList>
    </citation>
    <scope>NUCLEOTIDE SEQUENCE [LARGE SCALE GENOMIC DNA]</scope>
    <source>
        <strain evidence="4 5">FRIFI</strain>
    </source>
</reference>
<dbReference type="AlphaFoldDB" id="A0A2P2BV31"/>
<dbReference type="InterPro" id="IPR050266">
    <property type="entry name" value="AB_hydrolase_sf"/>
</dbReference>
<protein>
    <submittedName>
        <fullName evidence="4">Alpha/beta hydrolase</fullName>
        <ecNumber evidence="4">3.4.11.5</ecNumber>
    </submittedName>
</protein>
<dbReference type="EMBL" id="LN650648">
    <property type="protein sequence ID" value="CEI72874.1"/>
    <property type="molecule type" value="Genomic_DNA"/>
</dbReference>
<evidence type="ECO:0000256" key="1">
    <source>
        <dbReference type="ARBA" id="ARBA00010088"/>
    </source>
</evidence>
<feature type="domain" description="AB hydrolase-1" evidence="3">
    <location>
        <begin position="23"/>
        <end position="259"/>
    </location>
</feature>
<comment type="similarity">
    <text evidence="1">Belongs to the peptidase S33 family.</text>
</comment>
<dbReference type="RefSeq" id="WP_092925839.1">
    <property type="nucleotide sequence ID" value="NZ_FJTZ01000012.1"/>
</dbReference>
<name>A0A2P2BV31_9FIRM</name>
<gene>
    <name evidence="4" type="ORF">FRIFI_1339</name>
</gene>
<dbReference type="Gene3D" id="3.40.50.1820">
    <property type="entry name" value="alpha/beta hydrolase"/>
    <property type="match status" value="1"/>
</dbReference>
<keyword evidence="5" id="KW-1185">Reference proteome</keyword>
<dbReference type="GO" id="GO:0004177">
    <property type="term" value="F:aminopeptidase activity"/>
    <property type="evidence" value="ECO:0007669"/>
    <property type="project" value="UniProtKB-KW"/>
</dbReference>
<dbReference type="SUPFAM" id="SSF53474">
    <property type="entry name" value="alpha/beta-Hydrolases"/>
    <property type="match status" value="1"/>
</dbReference>
<evidence type="ECO:0000313" key="5">
    <source>
        <dbReference type="Proteomes" id="UP000245695"/>
    </source>
</evidence>
<dbReference type="PANTHER" id="PTHR43798">
    <property type="entry name" value="MONOACYLGLYCEROL LIPASE"/>
    <property type="match status" value="1"/>
</dbReference>
<keyword evidence="2 4" id="KW-0378">Hydrolase</keyword>
<dbReference type="PANTHER" id="PTHR43798:SF33">
    <property type="entry name" value="HYDROLASE, PUTATIVE (AFU_ORTHOLOGUE AFUA_2G14860)-RELATED"/>
    <property type="match status" value="1"/>
</dbReference>
<dbReference type="Pfam" id="PF00561">
    <property type="entry name" value="Abhydrolase_1"/>
    <property type="match status" value="1"/>
</dbReference>
<evidence type="ECO:0000313" key="4">
    <source>
        <dbReference type="EMBL" id="CEI72874.1"/>
    </source>
</evidence>
<evidence type="ECO:0000259" key="3">
    <source>
        <dbReference type="Pfam" id="PF00561"/>
    </source>
</evidence>
<keyword evidence="4" id="KW-0031">Aminopeptidase</keyword>
<dbReference type="PRINTS" id="PR00111">
    <property type="entry name" value="ABHYDROLASE"/>
</dbReference>
<dbReference type="InterPro" id="IPR002410">
    <property type="entry name" value="Peptidase_S33"/>
</dbReference>
<dbReference type="PRINTS" id="PR00793">
    <property type="entry name" value="PROAMNOPTASE"/>
</dbReference>
<proteinExistence type="inferred from homology"/>
<dbReference type="GO" id="GO:0006508">
    <property type="term" value="P:proteolysis"/>
    <property type="evidence" value="ECO:0007669"/>
    <property type="project" value="InterPro"/>
</dbReference>
<dbReference type="GO" id="GO:0016020">
    <property type="term" value="C:membrane"/>
    <property type="evidence" value="ECO:0007669"/>
    <property type="project" value="TreeGrafter"/>
</dbReference>
<dbReference type="InterPro" id="IPR000073">
    <property type="entry name" value="AB_hydrolase_1"/>
</dbReference>
<keyword evidence="4" id="KW-0645">Protease</keyword>
<sequence length="274" mass="32297">MFIKNRENINLYIEEYGEGKNCIYIHGGPGSWSEDFKIYCKDEFSKFCNMIYLDQRGCGRSDGNLDDDYSINSLVDDIEDIRKNLKLNKLILIAHSFGGIIAVNYAYKYKEHVEALILTNCTLNLNDSLQSQVEYGCKLLNIDIDIYKYDELITKWTLVANKLIRDDLYYKLQYMNYSNYKNIEIIDKNMVNENLAKKAFFNEDYFYDYTNLTRSLNVKTLIICGDEDYSIGIDHYKDFNFKNKTVKILKSKHNPYVENTKEYISVVREFLESI</sequence>